<reference evidence="9" key="1">
    <citation type="submission" date="2016-12" db="EMBL/GenBank/DDBJ databases">
        <title>The genomes of Aspergillus section Nigri reveals drivers in fungal speciation.</title>
        <authorList>
            <consortium name="DOE Joint Genome Institute"/>
            <person name="Vesth T.C."/>
            <person name="Nybo J."/>
            <person name="Theobald S."/>
            <person name="Brandl J."/>
            <person name="Frisvad J.C."/>
            <person name="Nielsen K.F."/>
            <person name="Lyhne E.K."/>
            <person name="Kogle M.E."/>
            <person name="Kuo A."/>
            <person name="Riley R."/>
            <person name="Clum A."/>
            <person name="Nolan M."/>
            <person name="Lipzen A."/>
            <person name="Salamov A."/>
            <person name="Henrissat B."/>
            <person name="Wiebenga A."/>
            <person name="De vries R.P."/>
            <person name="Grigoriev I.V."/>
            <person name="Mortensen U.H."/>
            <person name="Andersen M.R."/>
            <person name="Baker S.E."/>
        </authorList>
    </citation>
    <scope>NUCLEOTIDE SEQUENCE</scope>
    <source>
        <strain evidence="9">CBS 122712</strain>
    </source>
</reference>
<evidence type="ECO:0000256" key="6">
    <source>
        <dbReference type="ARBA" id="ARBA00029995"/>
    </source>
</evidence>
<keyword evidence="10" id="KW-1185">Reference proteome</keyword>
<accession>A0A317VNC6</accession>
<comment type="caution">
    <text evidence="9">The sequence shown here is derived from an EMBL/GenBank/DDBJ whole genome shotgun (WGS) entry which is preliminary data.</text>
</comment>
<keyword evidence="7" id="KW-0175">Coiled coil</keyword>
<feature type="region of interest" description="Disordered" evidence="8">
    <location>
        <begin position="30"/>
        <end position="62"/>
    </location>
</feature>
<dbReference type="RefSeq" id="XP_025389384.1">
    <property type="nucleotide sequence ID" value="XM_025527013.1"/>
</dbReference>
<dbReference type="AlphaFoldDB" id="A0A317VNC6"/>
<dbReference type="PANTHER" id="PTHR39145">
    <property type="entry name" value="BIOGENESIS OF LYSOSOME-RELATED ORGANELLES COMPLEX 1 SUBUNIT CNL1"/>
    <property type="match status" value="1"/>
</dbReference>
<feature type="compositionally biased region" description="Low complexity" evidence="8">
    <location>
        <begin position="46"/>
        <end position="61"/>
    </location>
</feature>
<feature type="coiled-coil region" evidence="7">
    <location>
        <begin position="72"/>
        <end position="103"/>
    </location>
</feature>
<organism evidence="9 10">
    <name type="scientific">Aspergillus eucalypticola (strain CBS 122712 / IBT 29274)</name>
    <dbReference type="NCBI Taxonomy" id="1448314"/>
    <lineage>
        <taxon>Eukaryota</taxon>
        <taxon>Fungi</taxon>
        <taxon>Dikarya</taxon>
        <taxon>Ascomycota</taxon>
        <taxon>Pezizomycotina</taxon>
        <taxon>Eurotiomycetes</taxon>
        <taxon>Eurotiomycetidae</taxon>
        <taxon>Eurotiales</taxon>
        <taxon>Aspergillaceae</taxon>
        <taxon>Aspergillus</taxon>
        <taxon>Aspergillus subgen. Circumdati</taxon>
    </lineage>
</organism>
<comment type="subcellular location">
    <subcellularLocation>
        <location evidence="2">Cytoplasm</location>
    </subcellularLocation>
</comment>
<dbReference type="GO" id="GO:0031083">
    <property type="term" value="C:BLOC-1 complex"/>
    <property type="evidence" value="ECO:0007669"/>
    <property type="project" value="InterPro"/>
</dbReference>
<evidence type="ECO:0000256" key="7">
    <source>
        <dbReference type="SAM" id="Coils"/>
    </source>
</evidence>
<protein>
    <recommendedName>
        <fullName evidence="4">Biogenesis of lysosome-related organelles complex 1 subunit CNL1</fullName>
    </recommendedName>
    <alternativeName>
        <fullName evidence="6">CNO-like protein 1</fullName>
    </alternativeName>
</protein>
<dbReference type="GO" id="GO:0005737">
    <property type="term" value="C:cytoplasm"/>
    <property type="evidence" value="ECO:0007669"/>
    <property type="project" value="UniProtKB-SubCell"/>
</dbReference>
<dbReference type="InterPro" id="IPR034455">
    <property type="entry name" value="CNL1"/>
</dbReference>
<evidence type="ECO:0000256" key="1">
    <source>
        <dbReference type="ARBA" id="ARBA00003807"/>
    </source>
</evidence>
<evidence type="ECO:0000256" key="5">
    <source>
        <dbReference type="ARBA" id="ARBA00022490"/>
    </source>
</evidence>
<comment type="similarity">
    <text evidence="3">Belongs to the BLOC1S4 family.</text>
</comment>
<comment type="function">
    <text evidence="1">Component of the biogenesis of lysosome-related organelles complex-1 (BLOC-1), a complex that is involved in endosomal cargo sorting.</text>
</comment>
<dbReference type="PANTHER" id="PTHR39145:SF1">
    <property type="entry name" value="BIOGENESIS OF LYSOSOME-RELATED ORGANELLES COMPLEX 1 SUBUNIT CNL1"/>
    <property type="match status" value="1"/>
</dbReference>
<proteinExistence type="inferred from homology"/>
<dbReference type="GO" id="GO:0007032">
    <property type="term" value="P:endosome organization"/>
    <property type="evidence" value="ECO:0007669"/>
    <property type="project" value="TreeGrafter"/>
</dbReference>
<keyword evidence="5" id="KW-0963">Cytoplasm</keyword>
<evidence type="ECO:0000313" key="9">
    <source>
        <dbReference type="EMBL" id="PWY75854.1"/>
    </source>
</evidence>
<evidence type="ECO:0000256" key="2">
    <source>
        <dbReference type="ARBA" id="ARBA00004496"/>
    </source>
</evidence>
<evidence type="ECO:0000256" key="3">
    <source>
        <dbReference type="ARBA" id="ARBA00007289"/>
    </source>
</evidence>
<evidence type="ECO:0000313" key="10">
    <source>
        <dbReference type="Proteomes" id="UP000246171"/>
    </source>
</evidence>
<dbReference type="GeneID" id="37048975"/>
<evidence type="ECO:0000256" key="4">
    <source>
        <dbReference type="ARBA" id="ARBA00014971"/>
    </source>
</evidence>
<gene>
    <name evidence="9" type="ORF">BO83DRAFT_247515</name>
</gene>
<dbReference type="Proteomes" id="UP000246171">
    <property type="component" value="Unassembled WGS sequence"/>
</dbReference>
<evidence type="ECO:0000256" key="8">
    <source>
        <dbReference type="SAM" id="MobiDB-lite"/>
    </source>
</evidence>
<dbReference type="VEuPathDB" id="FungiDB:BO83DRAFT_247515"/>
<feature type="compositionally biased region" description="Gly residues" evidence="8">
    <location>
        <begin position="32"/>
        <end position="45"/>
    </location>
</feature>
<dbReference type="OrthoDB" id="5424991at2759"/>
<dbReference type="EMBL" id="MSFU01000009">
    <property type="protein sequence ID" value="PWY75854.1"/>
    <property type="molecule type" value="Genomic_DNA"/>
</dbReference>
<name>A0A317VNC6_ASPEC</name>
<sequence length="168" mass="18381">MSVSASIPDTSLGLTSSEIQILRQQQQIALQGGHGANGVSRGRGTGRTSNSSSRAASAASSHGRLILDPMSLRALSQQLDGLQQQIRNRLDDLEEQMQLSIQSTYDRAGNVIRNADAEIARTRSILASIDDLENELAKIGHIREIVKAYRGRIEGLDQRLDQAARRRH</sequence>